<evidence type="ECO:0000313" key="5">
    <source>
        <dbReference type="Proteomes" id="UP000310689"/>
    </source>
</evidence>
<dbReference type="EMBL" id="SPOF01000004">
    <property type="protein sequence ID" value="TIB16339.1"/>
    <property type="molecule type" value="Genomic_DNA"/>
</dbReference>
<organism evidence="3 5">
    <name type="scientific">Wallemia ichthyophaga</name>
    <dbReference type="NCBI Taxonomy" id="245174"/>
    <lineage>
        <taxon>Eukaryota</taxon>
        <taxon>Fungi</taxon>
        <taxon>Dikarya</taxon>
        <taxon>Basidiomycota</taxon>
        <taxon>Wallemiomycotina</taxon>
        <taxon>Wallemiomycetes</taxon>
        <taxon>Wallemiales</taxon>
        <taxon>Wallemiaceae</taxon>
        <taxon>Wallemia</taxon>
    </lineage>
</organism>
<dbReference type="AlphaFoldDB" id="A0A4T0G222"/>
<gene>
    <name evidence="3" type="ORF">E3P86_03117</name>
    <name evidence="2" type="ORF">E3P90_00451</name>
</gene>
<protein>
    <recommendedName>
        <fullName evidence="6">HIG1 domain-containing protein</fullName>
    </recommendedName>
</protein>
<keyword evidence="1" id="KW-0812">Transmembrane</keyword>
<evidence type="ECO:0000313" key="3">
    <source>
        <dbReference type="EMBL" id="TIB32603.1"/>
    </source>
</evidence>
<reference evidence="4 5" key="1">
    <citation type="submission" date="2019-03" db="EMBL/GenBank/DDBJ databases">
        <title>Sequencing 23 genomes of Wallemia ichthyophaga.</title>
        <authorList>
            <person name="Gostincar C."/>
        </authorList>
    </citation>
    <scope>NUCLEOTIDE SEQUENCE [LARGE SCALE GENOMIC DNA]</scope>
    <source>
        <strain evidence="3 5">EXF-6200</strain>
        <strain evidence="2 4">EXF-8621</strain>
    </source>
</reference>
<accession>A0A4T0G222</accession>
<dbReference type="EMBL" id="SPOI01000201">
    <property type="protein sequence ID" value="TIB32603.1"/>
    <property type="molecule type" value="Genomic_DNA"/>
</dbReference>
<comment type="caution">
    <text evidence="3">The sequence shown here is derived from an EMBL/GenBank/DDBJ whole genome shotgun (WGS) entry which is preliminary data.</text>
</comment>
<keyword evidence="1" id="KW-0472">Membrane</keyword>
<feature type="transmembrane region" description="Helical" evidence="1">
    <location>
        <begin position="24"/>
        <end position="45"/>
    </location>
</feature>
<evidence type="ECO:0000313" key="4">
    <source>
        <dbReference type="Proteomes" id="UP000306954"/>
    </source>
</evidence>
<evidence type="ECO:0008006" key="6">
    <source>
        <dbReference type="Google" id="ProtNLM"/>
    </source>
</evidence>
<dbReference type="Proteomes" id="UP000310689">
    <property type="component" value="Unassembled WGS sequence"/>
</dbReference>
<dbReference type="OrthoDB" id="3356019at2759"/>
<dbReference type="Proteomes" id="UP000306954">
    <property type="component" value="Unassembled WGS sequence"/>
</dbReference>
<name>A0A4T0G222_WALIC</name>
<keyword evidence="1" id="KW-1133">Transmembrane helix</keyword>
<sequence length="144" mass="16296">MKDVVDYDRGRRSDAVKYAQSLQIWHGTIGMIKYTCYGSILVYLANMRFPWVQKQTLAGKAFVVSSFSIFGLVVSADSHLLSHERQQGSVENEVRRRALEDLSANHGIVASEGQIRRWVMKKKAEAEAESKEESNVLYNVPSTQ</sequence>
<evidence type="ECO:0000313" key="2">
    <source>
        <dbReference type="EMBL" id="TIB16339.1"/>
    </source>
</evidence>
<evidence type="ECO:0000256" key="1">
    <source>
        <dbReference type="SAM" id="Phobius"/>
    </source>
</evidence>
<proteinExistence type="predicted"/>